<dbReference type="EMBL" id="UINC01001204">
    <property type="protein sequence ID" value="SUZ74207.1"/>
    <property type="molecule type" value="Genomic_DNA"/>
</dbReference>
<dbReference type="AlphaFoldDB" id="A0A381Q834"/>
<proteinExistence type="predicted"/>
<name>A0A381Q834_9ZZZZ</name>
<dbReference type="SUPFAM" id="SSF54909">
    <property type="entry name" value="Dimeric alpha+beta barrel"/>
    <property type="match status" value="1"/>
</dbReference>
<sequence length="224" mass="25371">MVKKKGAGLLLVFADVDVEHDADFNAWYNQEHLSERLSAPKFLDAALYQAVKGGPRYLAVYELESAAAVQSSEYKHMSQNPTEWTKRISPTVIGRGTVRNVYSQISPTESDPDTMGRGMAPALQIGRMEVPANIEAKYNDYYDNQRTPRNLTVPGCLFVRRYHAVEGVPKYLTMYEFEHEKVPESLAWEAHRSEDTMQEFIGGHYSHPSGSPGVYRRILPPRAF</sequence>
<evidence type="ECO:0008006" key="2">
    <source>
        <dbReference type="Google" id="ProtNLM"/>
    </source>
</evidence>
<reference evidence="1" key="1">
    <citation type="submission" date="2018-05" db="EMBL/GenBank/DDBJ databases">
        <authorList>
            <person name="Lanie J.A."/>
            <person name="Ng W.-L."/>
            <person name="Kazmierczak K.M."/>
            <person name="Andrzejewski T.M."/>
            <person name="Davidsen T.M."/>
            <person name="Wayne K.J."/>
            <person name="Tettelin H."/>
            <person name="Glass J.I."/>
            <person name="Rusch D."/>
            <person name="Podicherti R."/>
            <person name="Tsui H.-C.T."/>
            <person name="Winkler M.E."/>
        </authorList>
    </citation>
    <scope>NUCLEOTIDE SEQUENCE</scope>
</reference>
<accession>A0A381Q834</accession>
<dbReference type="InterPro" id="IPR011008">
    <property type="entry name" value="Dimeric_a/b-barrel"/>
</dbReference>
<organism evidence="1">
    <name type="scientific">marine metagenome</name>
    <dbReference type="NCBI Taxonomy" id="408172"/>
    <lineage>
        <taxon>unclassified sequences</taxon>
        <taxon>metagenomes</taxon>
        <taxon>ecological metagenomes</taxon>
    </lineage>
</organism>
<gene>
    <name evidence="1" type="ORF">METZ01_LOCUS27061</name>
</gene>
<protein>
    <recommendedName>
        <fullName evidence="2">ABM domain-containing protein</fullName>
    </recommendedName>
</protein>
<evidence type="ECO:0000313" key="1">
    <source>
        <dbReference type="EMBL" id="SUZ74207.1"/>
    </source>
</evidence>